<organism evidence="2 3">
    <name type="scientific">Enterococcus ureasiticus</name>
    <dbReference type="NCBI Taxonomy" id="903984"/>
    <lineage>
        <taxon>Bacteria</taxon>
        <taxon>Bacillati</taxon>
        <taxon>Bacillota</taxon>
        <taxon>Bacilli</taxon>
        <taxon>Lactobacillales</taxon>
        <taxon>Enterococcaceae</taxon>
        <taxon>Enterococcus</taxon>
    </lineage>
</organism>
<proteinExistence type="predicted"/>
<dbReference type="InterPro" id="IPR016040">
    <property type="entry name" value="NAD(P)-bd_dom"/>
</dbReference>
<dbReference type="AlphaFoldDB" id="A0A1E5GAG5"/>
<reference evidence="3" key="1">
    <citation type="submission" date="2016-09" db="EMBL/GenBank/DDBJ databases">
        <authorList>
            <person name="Gulvik C.A."/>
        </authorList>
    </citation>
    <scope>NUCLEOTIDE SEQUENCE [LARGE SCALE GENOMIC DNA]</scope>
    <source>
        <strain evidence="3">DSM 23328</strain>
    </source>
</reference>
<dbReference type="RefSeq" id="WP_069647361.1">
    <property type="nucleotide sequence ID" value="NZ_MIJZ01000016.1"/>
</dbReference>
<dbReference type="Proteomes" id="UP000094068">
    <property type="component" value="Unassembled WGS sequence"/>
</dbReference>
<dbReference type="InterPro" id="IPR036291">
    <property type="entry name" value="NAD(P)-bd_dom_sf"/>
</dbReference>
<dbReference type="EMBL" id="MIJZ01000016">
    <property type="protein sequence ID" value="OEG09683.1"/>
    <property type="molecule type" value="Genomic_DNA"/>
</dbReference>
<evidence type="ECO:0000313" key="2">
    <source>
        <dbReference type="EMBL" id="OEG09683.1"/>
    </source>
</evidence>
<accession>A0A1E5GAG5</accession>
<dbReference type="Pfam" id="PF13460">
    <property type="entry name" value="NAD_binding_10"/>
    <property type="match status" value="1"/>
</dbReference>
<dbReference type="Gene3D" id="3.40.50.720">
    <property type="entry name" value="NAD(P)-binding Rossmann-like Domain"/>
    <property type="match status" value="1"/>
</dbReference>
<dbReference type="PANTHER" id="PTHR12126:SF16">
    <property type="entry name" value="MIOREX COMPLEX COMPONENT 2"/>
    <property type="match status" value="1"/>
</dbReference>
<comment type="caution">
    <text evidence="2">The sequence shown here is derived from an EMBL/GenBank/DDBJ whole genome shotgun (WGS) entry which is preliminary data.</text>
</comment>
<gene>
    <name evidence="2" type="ORF">BCR21_15195</name>
</gene>
<name>A0A1E5GAG5_9ENTE</name>
<dbReference type="STRING" id="903984.BCR21_15195"/>
<evidence type="ECO:0000259" key="1">
    <source>
        <dbReference type="Pfam" id="PF13460"/>
    </source>
</evidence>
<dbReference type="OrthoDB" id="2216847at2"/>
<evidence type="ECO:0000313" key="3">
    <source>
        <dbReference type="Proteomes" id="UP000094068"/>
    </source>
</evidence>
<dbReference type="PANTHER" id="PTHR12126">
    <property type="entry name" value="NADH-UBIQUINONE OXIDOREDUCTASE 39 KDA SUBUNIT-RELATED"/>
    <property type="match status" value="1"/>
</dbReference>
<keyword evidence="3" id="KW-1185">Reference proteome</keyword>
<dbReference type="GO" id="GO:0044877">
    <property type="term" value="F:protein-containing complex binding"/>
    <property type="evidence" value="ECO:0007669"/>
    <property type="project" value="TreeGrafter"/>
</dbReference>
<dbReference type="SUPFAM" id="SSF51735">
    <property type="entry name" value="NAD(P)-binding Rossmann-fold domains"/>
    <property type="match status" value="1"/>
</dbReference>
<dbReference type="InterPro" id="IPR051207">
    <property type="entry name" value="ComplexI_NDUFA9_subunit"/>
</dbReference>
<feature type="domain" description="NAD(P)-binding" evidence="1">
    <location>
        <begin position="7"/>
        <end position="161"/>
    </location>
</feature>
<protein>
    <submittedName>
        <fullName evidence="2">NAD-binding protein</fullName>
    </submittedName>
</protein>
<sequence length="211" mass="23699">MQITIFGGSGFIGQKLSEELINRGHHVTSISRSGKPSDLTTVWSQKVHWLRSDVLTDDHWHSAVQNADWVIDTIGILRENPSKHITYKRFILEPVQIILAYLNTQATPAKFLFLSANSAPFPLKKYMNAKLQAEQLIQEQAIKSVIIYPSLVVDKKRFSSVIGASAMNLLKKIPGVKKLTQGYDPISREHLAVEIANVIEGKASPYTHRRT</sequence>